<dbReference type="OrthoDB" id="29805at2"/>
<dbReference type="Proteomes" id="UP000030364">
    <property type="component" value="Unassembled WGS sequence"/>
</dbReference>
<evidence type="ECO:0000256" key="6">
    <source>
        <dbReference type="ARBA" id="ARBA00023136"/>
    </source>
</evidence>
<dbReference type="AlphaFoldDB" id="A0A0A2WPW7"/>
<evidence type="ECO:0000259" key="8">
    <source>
        <dbReference type="PROSITE" id="PS50928"/>
    </source>
</evidence>
<dbReference type="PATRIC" id="fig|276.5.peg.1311"/>
<proteinExistence type="inferred from homology"/>
<reference evidence="9 10" key="1">
    <citation type="journal article" date="2015" name="Genome Announc.">
        <title>Draft Genome Sequence of the Thermophile Thermus filiformis ATCC 43280, Producer of Carotenoid-(Di)glucoside-Branched Fatty Acid (Di)esters and Source of Hyperthermostable Enzymes of Biotechnological Interest.</title>
        <authorList>
            <person name="Mandelli F."/>
            <person name="Oliveira Ramires B."/>
            <person name="Couger M.B."/>
            <person name="Paixao D.A."/>
            <person name="Camilo C.M."/>
            <person name="Polikarpov I."/>
            <person name="Prade R."/>
            <person name="Riano-Pachon D.M."/>
            <person name="Squina F.M."/>
        </authorList>
    </citation>
    <scope>NUCLEOTIDE SEQUENCE [LARGE SCALE GENOMIC DNA]</scope>
    <source>
        <strain evidence="9 10">ATCC 43280</strain>
    </source>
</reference>
<dbReference type="PROSITE" id="PS50928">
    <property type="entry name" value="ABC_TM1"/>
    <property type="match status" value="1"/>
</dbReference>
<keyword evidence="3" id="KW-1003">Cell membrane</keyword>
<evidence type="ECO:0000256" key="3">
    <source>
        <dbReference type="ARBA" id="ARBA00022475"/>
    </source>
</evidence>
<dbReference type="InterPro" id="IPR035906">
    <property type="entry name" value="MetI-like_sf"/>
</dbReference>
<feature type="transmembrane region" description="Helical" evidence="7">
    <location>
        <begin position="9"/>
        <end position="30"/>
    </location>
</feature>
<dbReference type="STRING" id="276.THFILI_02050"/>
<dbReference type="SUPFAM" id="SSF161098">
    <property type="entry name" value="MetI-like"/>
    <property type="match status" value="1"/>
</dbReference>
<keyword evidence="2 7" id="KW-0813">Transport</keyword>
<dbReference type="PANTHER" id="PTHR43163:SF6">
    <property type="entry name" value="DIPEPTIDE TRANSPORT SYSTEM PERMEASE PROTEIN DPPB-RELATED"/>
    <property type="match status" value="1"/>
</dbReference>
<dbReference type="GO" id="GO:0055085">
    <property type="term" value="P:transmembrane transport"/>
    <property type="evidence" value="ECO:0007669"/>
    <property type="project" value="InterPro"/>
</dbReference>
<dbReference type="GO" id="GO:0005886">
    <property type="term" value="C:plasma membrane"/>
    <property type="evidence" value="ECO:0007669"/>
    <property type="project" value="UniProtKB-SubCell"/>
</dbReference>
<feature type="transmembrane region" description="Helical" evidence="7">
    <location>
        <begin position="101"/>
        <end position="122"/>
    </location>
</feature>
<protein>
    <submittedName>
        <fullName evidence="9">Peptide ABC transporter permease</fullName>
    </submittedName>
</protein>
<dbReference type="Gene3D" id="1.10.3720.10">
    <property type="entry name" value="MetI-like"/>
    <property type="match status" value="1"/>
</dbReference>
<sequence length="335" mass="36428">MGAYILRRLLMVFFVGLGITFVTFFIAQVVPIDPAAAALGENAREEQIREFRERYGLDKPLLIQYGLYLKRLLALDLGRSLRTGRPVAEDLKEFFPATLELALAAFLVAVALGLPAGVWAALRQNRAPDLLVRLLALLLGSTPVFFLAILLLDLLHRQLGLLPGPGRLDPYLIPPPRVTGVVSLDALLARDWGAFRDALHHLLLPAFVLGSASAALLARMTRAALLEVLSQDYIRTAWAKGLSERRVVLGHALKNAALPVLTLLGGLLGSLLSGAVLTETIFSWPGLGRYVTQSATSLDFPAVMGVTLLVGVVYSLLNLLVDLLYALLDPRIRYA</sequence>
<keyword evidence="4 7" id="KW-0812">Transmembrane</keyword>
<evidence type="ECO:0000256" key="2">
    <source>
        <dbReference type="ARBA" id="ARBA00022448"/>
    </source>
</evidence>
<evidence type="ECO:0000256" key="5">
    <source>
        <dbReference type="ARBA" id="ARBA00022989"/>
    </source>
</evidence>
<keyword evidence="5 7" id="KW-1133">Transmembrane helix</keyword>
<evidence type="ECO:0000313" key="10">
    <source>
        <dbReference type="Proteomes" id="UP000030364"/>
    </source>
</evidence>
<comment type="caution">
    <text evidence="9">The sequence shown here is derived from an EMBL/GenBank/DDBJ whole genome shotgun (WGS) entry which is preliminary data.</text>
</comment>
<dbReference type="Pfam" id="PF00528">
    <property type="entry name" value="BPD_transp_1"/>
    <property type="match status" value="1"/>
</dbReference>
<evidence type="ECO:0000256" key="1">
    <source>
        <dbReference type="ARBA" id="ARBA00004651"/>
    </source>
</evidence>
<feature type="transmembrane region" description="Helical" evidence="7">
    <location>
        <begin position="134"/>
        <end position="155"/>
    </location>
</feature>
<dbReference type="InterPro" id="IPR000515">
    <property type="entry name" value="MetI-like"/>
</dbReference>
<accession>A0A0A2WPW7</accession>
<dbReference type="PANTHER" id="PTHR43163">
    <property type="entry name" value="DIPEPTIDE TRANSPORT SYSTEM PERMEASE PROTEIN DPPB-RELATED"/>
    <property type="match status" value="1"/>
</dbReference>
<dbReference type="Pfam" id="PF19300">
    <property type="entry name" value="BPD_transp_1_N"/>
    <property type="match status" value="1"/>
</dbReference>
<keyword evidence="6 7" id="KW-0472">Membrane</keyword>
<dbReference type="InterPro" id="IPR045621">
    <property type="entry name" value="BPD_transp_1_N"/>
</dbReference>
<dbReference type="EMBL" id="JPSL02000036">
    <property type="protein sequence ID" value="KGQ21873.1"/>
    <property type="molecule type" value="Genomic_DNA"/>
</dbReference>
<feature type="domain" description="ABC transmembrane type-1" evidence="8">
    <location>
        <begin position="95"/>
        <end position="325"/>
    </location>
</feature>
<organism evidence="9 10">
    <name type="scientific">Thermus filiformis</name>
    <dbReference type="NCBI Taxonomy" id="276"/>
    <lineage>
        <taxon>Bacteria</taxon>
        <taxon>Thermotogati</taxon>
        <taxon>Deinococcota</taxon>
        <taxon>Deinococci</taxon>
        <taxon>Thermales</taxon>
        <taxon>Thermaceae</taxon>
        <taxon>Thermus</taxon>
    </lineage>
</organism>
<keyword evidence="10" id="KW-1185">Reference proteome</keyword>
<evidence type="ECO:0000313" key="9">
    <source>
        <dbReference type="EMBL" id="KGQ21873.1"/>
    </source>
</evidence>
<comment type="similarity">
    <text evidence="7">Belongs to the binding-protein-dependent transport system permease family.</text>
</comment>
<feature type="transmembrane region" description="Helical" evidence="7">
    <location>
        <begin position="302"/>
        <end position="328"/>
    </location>
</feature>
<evidence type="ECO:0000256" key="4">
    <source>
        <dbReference type="ARBA" id="ARBA00022692"/>
    </source>
</evidence>
<name>A0A0A2WPW7_THEFI</name>
<comment type="subcellular location">
    <subcellularLocation>
        <location evidence="1 7">Cell membrane</location>
        <topology evidence="1 7">Multi-pass membrane protein</topology>
    </subcellularLocation>
</comment>
<feature type="transmembrane region" description="Helical" evidence="7">
    <location>
        <begin position="198"/>
        <end position="218"/>
    </location>
</feature>
<feature type="transmembrane region" description="Helical" evidence="7">
    <location>
        <begin position="256"/>
        <end position="282"/>
    </location>
</feature>
<dbReference type="RefSeq" id="WP_038064361.1">
    <property type="nucleotide sequence ID" value="NZ_JPSL02000036.1"/>
</dbReference>
<gene>
    <name evidence="9" type="ORF">THFILI_02050</name>
</gene>
<evidence type="ECO:0000256" key="7">
    <source>
        <dbReference type="RuleBase" id="RU363032"/>
    </source>
</evidence>
<dbReference type="CDD" id="cd06261">
    <property type="entry name" value="TM_PBP2"/>
    <property type="match status" value="1"/>
</dbReference>